<dbReference type="AlphaFoldDB" id="A0AAJ0FIG0"/>
<name>A0AAJ0FIG0_9PEZI</name>
<evidence type="ECO:0000313" key="2">
    <source>
        <dbReference type="Proteomes" id="UP001244011"/>
    </source>
</evidence>
<evidence type="ECO:0000313" key="1">
    <source>
        <dbReference type="EMBL" id="KAK1764338.1"/>
    </source>
</evidence>
<accession>A0AAJ0FIG0</accession>
<dbReference type="GeneID" id="85313855"/>
<sequence>MWDEYAWITTVEGKIPDCKHRRGIIYDELFSRGCFVRGGPEQGGPFLRFIKYVASALVEANKSREGTMKQIEELVAFVDRAKEVNKQQAYLPDA</sequence>
<dbReference type="Proteomes" id="UP001244011">
    <property type="component" value="Unassembled WGS sequence"/>
</dbReference>
<reference evidence="1" key="1">
    <citation type="submission" date="2023-06" db="EMBL/GenBank/DDBJ databases">
        <title>Genome-scale phylogeny and comparative genomics of the fungal order Sordariales.</title>
        <authorList>
            <consortium name="Lawrence Berkeley National Laboratory"/>
            <person name="Hensen N."/>
            <person name="Bonometti L."/>
            <person name="Westerberg I."/>
            <person name="Brannstrom I.O."/>
            <person name="Guillou S."/>
            <person name="Cros-Aarteil S."/>
            <person name="Calhoun S."/>
            <person name="Haridas S."/>
            <person name="Kuo A."/>
            <person name="Mondo S."/>
            <person name="Pangilinan J."/>
            <person name="Riley R."/>
            <person name="Labutti K."/>
            <person name="Andreopoulos B."/>
            <person name="Lipzen A."/>
            <person name="Chen C."/>
            <person name="Yanf M."/>
            <person name="Daum C."/>
            <person name="Ng V."/>
            <person name="Clum A."/>
            <person name="Steindorff A."/>
            <person name="Ohm R."/>
            <person name="Martin F."/>
            <person name="Silar P."/>
            <person name="Natvig D."/>
            <person name="Lalanne C."/>
            <person name="Gautier V."/>
            <person name="Ament-Velasquez S.L."/>
            <person name="Kruys A."/>
            <person name="Hutchinson M.I."/>
            <person name="Powell A.J."/>
            <person name="Barry K."/>
            <person name="Miller A.N."/>
            <person name="Grigoriev I.V."/>
            <person name="Debuchy R."/>
            <person name="Gladieux P."/>
            <person name="Thoren M.H."/>
            <person name="Johannesson H."/>
        </authorList>
    </citation>
    <scope>NUCLEOTIDE SEQUENCE</scope>
    <source>
        <strain evidence="1">8032-3</strain>
    </source>
</reference>
<gene>
    <name evidence="1" type="ORF">QBC33DRAFT_572716</name>
</gene>
<organism evidence="1 2">
    <name type="scientific">Phialemonium atrogriseum</name>
    <dbReference type="NCBI Taxonomy" id="1093897"/>
    <lineage>
        <taxon>Eukaryota</taxon>
        <taxon>Fungi</taxon>
        <taxon>Dikarya</taxon>
        <taxon>Ascomycota</taxon>
        <taxon>Pezizomycotina</taxon>
        <taxon>Sordariomycetes</taxon>
        <taxon>Sordariomycetidae</taxon>
        <taxon>Cephalothecales</taxon>
        <taxon>Cephalothecaceae</taxon>
        <taxon>Phialemonium</taxon>
    </lineage>
</organism>
<keyword evidence="2" id="KW-1185">Reference proteome</keyword>
<protein>
    <submittedName>
        <fullName evidence="1">Uncharacterized protein</fullName>
    </submittedName>
</protein>
<proteinExistence type="predicted"/>
<dbReference type="EMBL" id="MU839021">
    <property type="protein sequence ID" value="KAK1764338.1"/>
    <property type="molecule type" value="Genomic_DNA"/>
</dbReference>
<dbReference type="RefSeq" id="XP_060280551.1">
    <property type="nucleotide sequence ID" value="XM_060430668.1"/>
</dbReference>
<comment type="caution">
    <text evidence="1">The sequence shown here is derived from an EMBL/GenBank/DDBJ whole genome shotgun (WGS) entry which is preliminary data.</text>
</comment>